<feature type="compositionally biased region" description="Acidic residues" evidence="3">
    <location>
        <begin position="370"/>
        <end position="433"/>
    </location>
</feature>
<reference evidence="6" key="1">
    <citation type="submission" date="2022-11" db="EMBL/GenBank/DDBJ databases">
        <title>Chromosomal genome sequence assembly and mating type (MAT) locus characterization of the leprose asexual lichenized fungus Lepraria neglecta (Nyl.) Erichsen.</title>
        <authorList>
            <person name="Allen J.L."/>
            <person name="Pfeffer B."/>
        </authorList>
    </citation>
    <scope>NUCLEOTIDE SEQUENCE</scope>
    <source>
        <strain evidence="6">Allen 5258</strain>
    </source>
</reference>
<dbReference type="PANTHER" id="PTHR46366">
    <property type="entry name" value="PRO-APOPTOTIC SERINE PROTEASE NMA111"/>
    <property type="match status" value="1"/>
</dbReference>
<dbReference type="SUPFAM" id="SSF50494">
    <property type="entry name" value="Trypsin-like serine proteases"/>
    <property type="match status" value="2"/>
</dbReference>
<feature type="region of interest" description="Disordered" evidence="3">
    <location>
        <begin position="183"/>
        <end position="202"/>
    </location>
</feature>
<dbReference type="SUPFAM" id="SSF50156">
    <property type="entry name" value="PDZ domain-like"/>
    <property type="match status" value="2"/>
</dbReference>
<dbReference type="CDD" id="cd00167">
    <property type="entry name" value="SANT"/>
    <property type="match status" value="3"/>
</dbReference>
<dbReference type="Proteomes" id="UP001276659">
    <property type="component" value="Unassembled WGS sequence"/>
</dbReference>
<dbReference type="InterPro" id="IPR036034">
    <property type="entry name" value="PDZ_sf"/>
</dbReference>
<feature type="domain" description="Myb-like" evidence="4">
    <location>
        <begin position="94"/>
        <end position="139"/>
    </location>
</feature>
<dbReference type="EMBL" id="JASNWA010000011">
    <property type="protein sequence ID" value="KAK3167628.1"/>
    <property type="molecule type" value="Genomic_DNA"/>
</dbReference>
<evidence type="ECO:0000256" key="1">
    <source>
        <dbReference type="ARBA" id="ARBA00022703"/>
    </source>
</evidence>
<organism evidence="6 7">
    <name type="scientific">Lepraria neglecta</name>
    <dbReference type="NCBI Taxonomy" id="209136"/>
    <lineage>
        <taxon>Eukaryota</taxon>
        <taxon>Fungi</taxon>
        <taxon>Dikarya</taxon>
        <taxon>Ascomycota</taxon>
        <taxon>Pezizomycotina</taxon>
        <taxon>Lecanoromycetes</taxon>
        <taxon>OSLEUM clade</taxon>
        <taxon>Lecanoromycetidae</taxon>
        <taxon>Lecanorales</taxon>
        <taxon>Lecanorineae</taxon>
        <taxon>Stereocaulaceae</taxon>
        <taxon>Lepraria</taxon>
    </lineage>
</organism>
<dbReference type="InterPro" id="IPR001005">
    <property type="entry name" value="SANT/Myb"/>
</dbReference>
<protein>
    <recommendedName>
        <fullName evidence="8">Pro-apoptotic serine protease NMA111</fullName>
    </recommendedName>
</protein>
<dbReference type="CDD" id="cd06719">
    <property type="entry name" value="PDZ2-4_Nma111p-like"/>
    <property type="match status" value="1"/>
</dbReference>
<name>A0AAD9YZJ2_9LECA</name>
<feature type="compositionally biased region" description="Basic and acidic residues" evidence="3">
    <location>
        <begin position="183"/>
        <end position="194"/>
    </location>
</feature>
<dbReference type="InterPro" id="IPR025926">
    <property type="entry name" value="PDZ-like_dom"/>
</dbReference>
<dbReference type="InterPro" id="IPR009003">
    <property type="entry name" value="Peptidase_S1_PA"/>
</dbReference>
<feature type="domain" description="HTH myb-type" evidence="5">
    <location>
        <begin position="26"/>
        <end position="79"/>
    </location>
</feature>
<dbReference type="PANTHER" id="PTHR46366:SF8">
    <property type="entry name" value="PRO-APOPTOTIC SERINE PROTEASE NMA111"/>
    <property type="match status" value="1"/>
</dbReference>
<dbReference type="Gene3D" id="2.30.42.10">
    <property type="match status" value="1"/>
</dbReference>
<feature type="region of interest" description="Disordered" evidence="3">
    <location>
        <begin position="293"/>
        <end position="440"/>
    </location>
</feature>
<evidence type="ECO:0000313" key="7">
    <source>
        <dbReference type="Proteomes" id="UP001276659"/>
    </source>
</evidence>
<dbReference type="InterPro" id="IPR009057">
    <property type="entry name" value="Homeodomain-like_sf"/>
</dbReference>
<feature type="domain" description="Myb-like" evidence="4">
    <location>
        <begin position="26"/>
        <end position="75"/>
    </location>
</feature>
<comment type="caution">
    <text evidence="6">The sequence shown here is derived from an EMBL/GenBank/DDBJ whole genome shotgun (WGS) entry which is preliminary data.</text>
</comment>
<dbReference type="PROSITE" id="PS51294">
    <property type="entry name" value="HTH_MYB"/>
    <property type="match status" value="1"/>
</dbReference>
<dbReference type="SMART" id="SM00717">
    <property type="entry name" value="SANT"/>
    <property type="match status" value="3"/>
</dbReference>
<feature type="region of interest" description="Disordered" evidence="3">
    <location>
        <begin position="1"/>
        <end position="33"/>
    </location>
</feature>
<dbReference type="PROSITE" id="PS50090">
    <property type="entry name" value="MYB_LIKE"/>
    <property type="match status" value="3"/>
</dbReference>
<dbReference type="Pfam" id="PF00249">
    <property type="entry name" value="Myb_DNA-binding"/>
    <property type="match status" value="1"/>
</dbReference>
<evidence type="ECO:0000259" key="5">
    <source>
        <dbReference type="PROSITE" id="PS51294"/>
    </source>
</evidence>
<evidence type="ECO:0000259" key="4">
    <source>
        <dbReference type="PROSITE" id="PS50090"/>
    </source>
</evidence>
<sequence>MSQIPFEQNPNPHRALRERRRPEEKRPIGRHSKWSAAEDAKIIRLYQSGKGWKYIGNELPGRTAPACRHRYWRYLLRKTDEEKRPRPDECPIGPPANPGGTWSRAEELEIVKLRESGEGWNYIADKLPGRTAPACSQHYWVLRRKPDLWTPIANELGIGNGLPGRTAPACRYRHWRYLVGKTDKEKRPRPDERPIGPPANPGGIWSRAEELEIVKLRESGEGWKCIADKLPGRTAPACSQHYWILRRKPDLWTPIGNELGIPWQKCEAMHWGTGRKNMARVANAIPFASVAADAEPREPGQVAQSDRTRESTQVSEGRDLTTFRSPSVDGCPYGHGPGTPGRLALTPINSEQSFPMYEEDDNQGEKNNEGEEEEDIEGEGEDDTEGEEEEDIEGEGEDDTEGEEEEDNEGEEEEDTEGEEEEDSEGEEEEDEERGPKVDLRLSGITDFIAGFYGSRREGREMSWLVRRIRPIVYTKGASASRQIDKSIKSSIDMASTSQTQDDAWKASMDHAMQAIVTIHTAAPFPFGNDSKWCSQGTGFVVDTNIGIILTNRHMVSEAPMHARAIFQSGARQCPIRPLYIDPLHDFALCKFNVEHLQGLSLEPIRLKPELAKVGREIRVLGNHVGRVMSILQSVISRVDCNPPYWDSGINYMQASADTAGGSSGSPVIIQDGSAVALSSGGQQHTSTDLYLPLDLPLRILQALRSGQITPRGTIQSIWRLEKPADCHARGLSYEEIHQYSPDGSGLLVAQAILPNGPSDTRVEEADILRAVDNQIVTSLPHLERLMDGAVGNTLKVQVQRRGHTLEHELQVQDLWTLPPFRLLEYAGSVFQDLRYQTAVDHNVPIGGVTLSNAEGPFVLEGDGAKLIRSLNNQSTPNLDTFIEVARGIPDQARVAVEYEILGDGPHSRYQTIRIDRRWLRQKMVLRSRKDDDIASWHLRDLGPAPIAAPLPSQALPTKPIAECDPVVRKIVPNMVQVHARTPYKTNGAYNEEMSCAGFVINANEGFVITARSFMPSTMCILHIVFADSIEVPATKVYDHALGFAVIRYDTSLIEGSIGSVTLNPKVPKAQDKMTIYGPDINGSGPCPIEATVTSIGPLTGDYECTHFYHPINMDVLHLKAAGFGGAGVLLDEDGDLQGLYLPFYLTDDGIKWVGVQLSLLLPAFEKLQKGILPPECRMLDVELETVHKNDVQVFGVSEGTALPLRSVELLLIHSKDAVKTFPGREFIRAKKVSSSHKNGLEPGDIIVKRGKNPMTQMSDMCDMFTHATLRMSVIRRQVGVDVDVPTITVSSRQSDRVVWFSGAQFEPPYSPVPLCTRKLYSQIFVTDVRTGSPADMYKIYLHRFVTQVQGVATVNFDDFTEELKKLPNDQFCQFTLVDLQGCPETVSLMTNRRDFEAFDARQKEGSRYGWHFQAL</sequence>
<proteinExistence type="predicted"/>
<evidence type="ECO:0000256" key="2">
    <source>
        <dbReference type="ARBA" id="ARBA00022737"/>
    </source>
</evidence>
<keyword evidence="7" id="KW-1185">Reference proteome</keyword>
<keyword evidence="2" id="KW-0677">Repeat</keyword>
<feature type="domain" description="Myb-like" evidence="4">
    <location>
        <begin position="197"/>
        <end position="242"/>
    </location>
</feature>
<feature type="region of interest" description="Disordered" evidence="3">
    <location>
        <begin position="83"/>
        <end position="103"/>
    </location>
</feature>
<gene>
    <name evidence="6" type="ORF">OEA41_010755</name>
</gene>
<dbReference type="GO" id="GO:0006915">
    <property type="term" value="P:apoptotic process"/>
    <property type="evidence" value="ECO:0007669"/>
    <property type="project" value="UniProtKB-KW"/>
</dbReference>
<dbReference type="Gene3D" id="2.40.10.120">
    <property type="match status" value="1"/>
</dbReference>
<keyword evidence="1" id="KW-0053">Apoptosis</keyword>
<evidence type="ECO:0000256" key="3">
    <source>
        <dbReference type="SAM" id="MobiDB-lite"/>
    </source>
</evidence>
<dbReference type="SUPFAM" id="SSF46689">
    <property type="entry name" value="Homeodomain-like"/>
    <property type="match status" value="2"/>
</dbReference>
<accession>A0AAD9YZJ2</accession>
<evidence type="ECO:0008006" key="8">
    <source>
        <dbReference type="Google" id="ProtNLM"/>
    </source>
</evidence>
<dbReference type="Pfam" id="PF13365">
    <property type="entry name" value="Trypsin_2"/>
    <property type="match status" value="1"/>
</dbReference>
<feature type="compositionally biased region" description="Basic and acidic residues" evidence="3">
    <location>
        <begin position="306"/>
        <end position="321"/>
    </location>
</feature>
<evidence type="ECO:0000313" key="6">
    <source>
        <dbReference type="EMBL" id="KAK3167628.1"/>
    </source>
</evidence>
<dbReference type="InterPro" id="IPR017930">
    <property type="entry name" value="Myb_dom"/>
</dbReference>
<dbReference type="Pfam" id="PF12812">
    <property type="entry name" value="PDZ_1"/>
    <property type="match status" value="1"/>
</dbReference>
<dbReference type="Gene3D" id="1.10.10.60">
    <property type="entry name" value="Homeodomain-like"/>
    <property type="match status" value="1"/>
</dbReference>